<dbReference type="PROSITE" id="PS50035">
    <property type="entry name" value="PLD"/>
    <property type="match status" value="1"/>
</dbReference>
<proteinExistence type="predicted"/>
<dbReference type="RefSeq" id="WP_343974485.1">
    <property type="nucleotide sequence ID" value="NZ_BAAAJG010000007.1"/>
</dbReference>
<name>A0ABW4FNE2_9PSEU</name>
<dbReference type="EMBL" id="JBHUCP010000016">
    <property type="protein sequence ID" value="MFD1531932.1"/>
    <property type="molecule type" value="Genomic_DNA"/>
</dbReference>
<dbReference type="Pfam" id="PF13091">
    <property type="entry name" value="PLDc_2"/>
    <property type="match status" value="1"/>
</dbReference>
<organism evidence="2 3">
    <name type="scientific">Pseudonocardia aurantiaca</name>
    <dbReference type="NCBI Taxonomy" id="75290"/>
    <lineage>
        <taxon>Bacteria</taxon>
        <taxon>Bacillati</taxon>
        <taxon>Actinomycetota</taxon>
        <taxon>Actinomycetes</taxon>
        <taxon>Pseudonocardiales</taxon>
        <taxon>Pseudonocardiaceae</taxon>
        <taxon>Pseudonocardia</taxon>
    </lineage>
</organism>
<dbReference type="SUPFAM" id="SSF56024">
    <property type="entry name" value="Phospholipase D/nuclease"/>
    <property type="match status" value="1"/>
</dbReference>
<evidence type="ECO:0000259" key="1">
    <source>
        <dbReference type="PROSITE" id="PS50035"/>
    </source>
</evidence>
<accession>A0ABW4FNE2</accession>
<dbReference type="Proteomes" id="UP001597145">
    <property type="component" value="Unassembled WGS sequence"/>
</dbReference>
<comment type="caution">
    <text evidence="2">The sequence shown here is derived from an EMBL/GenBank/DDBJ whole genome shotgun (WGS) entry which is preliminary data.</text>
</comment>
<protein>
    <submittedName>
        <fullName evidence="2">Phosphatidylserine/phosphatidylglycerophosphate/ cardiolipin synthase family protein</fullName>
    </submittedName>
</protein>
<dbReference type="InterPro" id="IPR001736">
    <property type="entry name" value="PLipase_D/transphosphatidylase"/>
</dbReference>
<evidence type="ECO:0000313" key="3">
    <source>
        <dbReference type="Proteomes" id="UP001597145"/>
    </source>
</evidence>
<dbReference type="Gene3D" id="3.30.870.10">
    <property type="entry name" value="Endonuclease Chain A"/>
    <property type="match status" value="1"/>
</dbReference>
<evidence type="ECO:0000313" key="2">
    <source>
        <dbReference type="EMBL" id="MFD1531932.1"/>
    </source>
</evidence>
<dbReference type="InterPro" id="IPR025202">
    <property type="entry name" value="PLD-like_dom"/>
</dbReference>
<reference evidence="3" key="1">
    <citation type="journal article" date="2019" name="Int. J. Syst. Evol. Microbiol.">
        <title>The Global Catalogue of Microorganisms (GCM) 10K type strain sequencing project: providing services to taxonomists for standard genome sequencing and annotation.</title>
        <authorList>
            <consortium name="The Broad Institute Genomics Platform"/>
            <consortium name="The Broad Institute Genome Sequencing Center for Infectious Disease"/>
            <person name="Wu L."/>
            <person name="Ma J."/>
        </authorList>
    </citation>
    <scope>NUCLEOTIDE SEQUENCE [LARGE SCALE GENOMIC DNA]</scope>
    <source>
        <strain evidence="3">JCM 12165</strain>
    </source>
</reference>
<gene>
    <name evidence="2" type="ORF">ACFSCY_21100</name>
</gene>
<feature type="domain" description="PLD phosphodiesterase" evidence="1">
    <location>
        <begin position="56"/>
        <end position="83"/>
    </location>
</feature>
<keyword evidence="3" id="KW-1185">Reference proteome</keyword>
<sequence length="150" mass="16612">MDRQPSTLGGTDDPRGCRAGVDVRLFLRPDEDRNMAREWAQRQLPGLLASGATVIRSDQEHRKIVVIDDEVVLIGSLNSLSNTPGTTREIMIAMEGRAFAARLLAELRVAEIGTPRACRACGRTMDVRRSRSKAAGLFWHCRPCNNRVAL</sequence>